<protein>
    <submittedName>
        <fullName evidence="2">SnoaL-like protein</fullName>
    </submittedName>
</protein>
<name>A0A4R1HYK9_PSEEN</name>
<reference evidence="2 3" key="1">
    <citation type="submission" date="2019-03" db="EMBL/GenBank/DDBJ databases">
        <title>Sequencing the genomes of 1000 actinobacteria strains.</title>
        <authorList>
            <person name="Klenk H.-P."/>
        </authorList>
    </citation>
    <scope>NUCLEOTIDE SEQUENCE [LARGE SCALE GENOMIC DNA]</scope>
    <source>
        <strain evidence="2 3">DSM 44969</strain>
    </source>
</reference>
<dbReference type="InterPro" id="IPR037401">
    <property type="entry name" value="SnoaL-like"/>
</dbReference>
<organism evidence="2 3">
    <name type="scientific">Pseudonocardia endophytica</name>
    <dbReference type="NCBI Taxonomy" id="401976"/>
    <lineage>
        <taxon>Bacteria</taxon>
        <taxon>Bacillati</taxon>
        <taxon>Actinomycetota</taxon>
        <taxon>Actinomycetes</taxon>
        <taxon>Pseudonocardiales</taxon>
        <taxon>Pseudonocardiaceae</taxon>
        <taxon>Pseudonocardia</taxon>
    </lineage>
</organism>
<evidence type="ECO:0000313" key="3">
    <source>
        <dbReference type="Proteomes" id="UP000295560"/>
    </source>
</evidence>
<dbReference type="Gene3D" id="3.10.450.50">
    <property type="match status" value="1"/>
</dbReference>
<dbReference type="RefSeq" id="WP_132431682.1">
    <property type="nucleotide sequence ID" value="NZ_SMFZ01000002.1"/>
</dbReference>
<dbReference type="SUPFAM" id="SSF54427">
    <property type="entry name" value="NTF2-like"/>
    <property type="match status" value="1"/>
</dbReference>
<proteinExistence type="predicted"/>
<dbReference type="AlphaFoldDB" id="A0A4R1HYK9"/>
<dbReference type="InterPro" id="IPR032710">
    <property type="entry name" value="NTF2-like_dom_sf"/>
</dbReference>
<keyword evidence="3" id="KW-1185">Reference proteome</keyword>
<evidence type="ECO:0000259" key="1">
    <source>
        <dbReference type="Pfam" id="PF12680"/>
    </source>
</evidence>
<dbReference type="EMBL" id="SMFZ01000002">
    <property type="protein sequence ID" value="TCK22662.1"/>
    <property type="molecule type" value="Genomic_DNA"/>
</dbReference>
<comment type="caution">
    <text evidence="2">The sequence shown here is derived from an EMBL/GenBank/DDBJ whole genome shotgun (WGS) entry which is preliminary data.</text>
</comment>
<dbReference type="OrthoDB" id="1163083at2"/>
<accession>A0A4R1HYK9</accession>
<gene>
    <name evidence="2" type="ORF">EV378_6670</name>
</gene>
<sequence length="128" mass="13659">MTDPVTAGPAAFRAAIEAGDIAAAVALFDDDVEFLSPVVHAPYRGRDALRRILDAAFATFEDFRYVREYAGDDGHVLEFEARVGERSIQGVDILRGGGSGGAMTELTVLVRPYSAATALRERMGALLG</sequence>
<dbReference type="Pfam" id="PF12680">
    <property type="entry name" value="SnoaL_2"/>
    <property type="match status" value="1"/>
</dbReference>
<feature type="domain" description="SnoaL-like" evidence="1">
    <location>
        <begin position="11"/>
        <end position="94"/>
    </location>
</feature>
<evidence type="ECO:0000313" key="2">
    <source>
        <dbReference type="EMBL" id="TCK22662.1"/>
    </source>
</evidence>
<dbReference type="Proteomes" id="UP000295560">
    <property type="component" value="Unassembled WGS sequence"/>
</dbReference>